<evidence type="ECO:0000256" key="1">
    <source>
        <dbReference type="SAM" id="MobiDB-lite"/>
    </source>
</evidence>
<feature type="compositionally biased region" description="Pro residues" evidence="1">
    <location>
        <begin position="54"/>
        <end position="69"/>
    </location>
</feature>
<protein>
    <submittedName>
        <fullName evidence="2">Uncharacterized protein</fullName>
    </submittedName>
</protein>
<sequence>MTTPPSQGNPFAPDQPPASQPPQPPQGQNPYAQGTGNPFAQGQPGHPQQTGQPGVPPQGMPYAPVPPSPRGGRFKKKALRLLAVVAIAIAIAGGKWYFSQSDAETTEAGSCMHNEGTQASPDLKTVDCSSGDAQYKVVEKFEDTSDSGKCEAVKEAEISYYQVGDGHDVVLCLKEI</sequence>
<feature type="compositionally biased region" description="Pro residues" evidence="1">
    <location>
        <begin position="13"/>
        <end position="27"/>
    </location>
</feature>
<feature type="region of interest" description="Disordered" evidence="1">
    <location>
        <begin position="1"/>
        <end position="73"/>
    </location>
</feature>
<feature type="compositionally biased region" description="Low complexity" evidence="1">
    <location>
        <begin position="41"/>
        <end position="53"/>
    </location>
</feature>
<name>A0ABP9BLK8_9ACTN</name>
<dbReference type="EMBL" id="BAABIG010000022">
    <property type="protein sequence ID" value="GAA4795813.1"/>
    <property type="molecule type" value="Genomic_DNA"/>
</dbReference>
<gene>
    <name evidence="2" type="ORF">GCM10023220_23040</name>
</gene>
<evidence type="ECO:0000313" key="2">
    <source>
        <dbReference type="EMBL" id="GAA4795813.1"/>
    </source>
</evidence>
<proteinExistence type="predicted"/>
<keyword evidence="3" id="KW-1185">Reference proteome</keyword>
<evidence type="ECO:0000313" key="3">
    <source>
        <dbReference type="Proteomes" id="UP001501265"/>
    </source>
</evidence>
<dbReference type="Proteomes" id="UP001501265">
    <property type="component" value="Unassembled WGS sequence"/>
</dbReference>
<dbReference type="RefSeq" id="WP_345619254.1">
    <property type="nucleotide sequence ID" value="NZ_BAABIG010000022.1"/>
</dbReference>
<comment type="caution">
    <text evidence="2">The sequence shown here is derived from an EMBL/GenBank/DDBJ whole genome shotgun (WGS) entry which is preliminary data.</text>
</comment>
<organism evidence="2 3">
    <name type="scientific">Streptomyces ziwulingensis</name>
    <dbReference type="NCBI Taxonomy" id="1045501"/>
    <lineage>
        <taxon>Bacteria</taxon>
        <taxon>Bacillati</taxon>
        <taxon>Actinomycetota</taxon>
        <taxon>Actinomycetes</taxon>
        <taxon>Kitasatosporales</taxon>
        <taxon>Streptomycetaceae</taxon>
        <taxon>Streptomyces</taxon>
    </lineage>
</organism>
<reference evidence="3" key="1">
    <citation type="journal article" date="2019" name="Int. J. Syst. Evol. Microbiol.">
        <title>The Global Catalogue of Microorganisms (GCM) 10K type strain sequencing project: providing services to taxonomists for standard genome sequencing and annotation.</title>
        <authorList>
            <consortium name="The Broad Institute Genomics Platform"/>
            <consortium name="The Broad Institute Genome Sequencing Center for Infectious Disease"/>
            <person name="Wu L."/>
            <person name="Ma J."/>
        </authorList>
    </citation>
    <scope>NUCLEOTIDE SEQUENCE [LARGE SCALE GENOMIC DNA]</scope>
    <source>
        <strain evidence="3">JCM 18081</strain>
    </source>
</reference>
<dbReference type="SUPFAM" id="SSF81995">
    <property type="entry name" value="beta-sandwich domain of Sec23/24"/>
    <property type="match status" value="1"/>
</dbReference>
<accession>A0ABP9BLK8</accession>